<reference evidence="1 2" key="1">
    <citation type="submission" date="2021-06" db="EMBL/GenBank/DDBJ databases">
        <title>Gemonas diversity in paddy soil.</title>
        <authorList>
            <person name="Liu G."/>
        </authorList>
    </citation>
    <scope>NUCLEOTIDE SEQUENCE [LARGE SCALE GENOMIC DNA]</scope>
    <source>
        <strain evidence="1 2">RG29</strain>
    </source>
</reference>
<gene>
    <name evidence="1" type="ORF">KP005_05820</name>
</gene>
<evidence type="ECO:0000313" key="2">
    <source>
        <dbReference type="Proteomes" id="UP000683493"/>
    </source>
</evidence>
<protein>
    <submittedName>
        <fullName evidence="1">Uncharacterized protein</fullName>
    </submittedName>
</protein>
<evidence type="ECO:0000313" key="1">
    <source>
        <dbReference type="EMBL" id="QWV98803.1"/>
    </source>
</evidence>
<dbReference type="Proteomes" id="UP000683493">
    <property type="component" value="Chromosome"/>
</dbReference>
<dbReference type="EMBL" id="CP076724">
    <property type="protein sequence ID" value="QWV98803.1"/>
    <property type="molecule type" value="Genomic_DNA"/>
</dbReference>
<keyword evidence="2" id="KW-1185">Reference proteome</keyword>
<name>A0ABX8JM13_9BACT</name>
<sequence length="105" mass="11895">MEKTPFVVLLFLAITALFALNPGIRKASQQGGCEISIYQYSQLHAAMERYPEIADMALDELSGERVTLSQYNRVMQTVHVIRLKEARGMTAHNDRFLPVRTLAKN</sequence>
<organism evidence="1 2">
    <name type="scientific">Geomonas diazotrophica</name>
    <dbReference type="NCBI Taxonomy" id="2843197"/>
    <lineage>
        <taxon>Bacteria</taxon>
        <taxon>Pseudomonadati</taxon>
        <taxon>Thermodesulfobacteriota</taxon>
        <taxon>Desulfuromonadia</taxon>
        <taxon>Geobacterales</taxon>
        <taxon>Geobacteraceae</taxon>
        <taxon>Geomonas</taxon>
    </lineage>
</organism>
<accession>A0ABX8JM13</accession>
<proteinExistence type="predicted"/>